<gene>
    <name evidence="4" type="ORF">JBS370_LOCUS15773</name>
    <name evidence="3" type="ORF">ZHD862_LOCUS6917</name>
</gene>
<name>A0A813YYB8_9BILA</name>
<dbReference type="Proteomes" id="UP000663836">
    <property type="component" value="Unassembled WGS sequence"/>
</dbReference>
<feature type="signal peptide" evidence="2">
    <location>
        <begin position="1"/>
        <end position="23"/>
    </location>
</feature>
<dbReference type="EMBL" id="CAJNOT010000203">
    <property type="protein sequence ID" value="CAF0891731.1"/>
    <property type="molecule type" value="Genomic_DNA"/>
</dbReference>
<proteinExistence type="predicted"/>
<dbReference type="Proteomes" id="UP000663864">
    <property type="component" value="Unassembled WGS sequence"/>
</dbReference>
<keyword evidence="2" id="KW-0732">Signal</keyword>
<organism evidence="3 5">
    <name type="scientific">Rotaria sordida</name>
    <dbReference type="NCBI Taxonomy" id="392033"/>
    <lineage>
        <taxon>Eukaryota</taxon>
        <taxon>Metazoa</taxon>
        <taxon>Spiralia</taxon>
        <taxon>Gnathifera</taxon>
        <taxon>Rotifera</taxon>
        <taxon>Eurotatoria</taxon>
        <taxon>Bdelloidea</taxon>
        <taxon>Philodinida</taxon>
        <taxon>Philodinidae</taxon>
        <taxon>Rotaria</taxon>
    </lineage>
</organism>
<protein>
    <submittedName>
        <fullName evidence="3">Uncharacterized protein</fullName>
    </submittedName>
</protein>
<reference evidence="3" key="1">
    <citation type="submission" date="2021-02" db="EMBL/GenBank/DDBJ databases">
        <authorList>
            <person name="Nowell W R."/>
        </authorList>
    </citation>
    <scope>NUCLEOTIDE SEQUENCE</scope>
</reference>
<dbReference type="AlphaFoldDB" id="A0A813YYB8"/>
<evidence type="ECO:0000256" key="1">
    <source>
        <dbReference type="SAM" id="MobiDB-lite"/>
    </source>
</evidence>
<evidence type="ECO:0000256" key="2">
    <source>
        <dbReference type="SAM" id="SignalP"/>
    </source>
</evidence>
<dbReference type="EMBL" id="CAJOBD010001533">
    <property type="protein sequence ID" value="CAF3809388.1"/>
    <property type="molecule type" value="Genomic_DNA"/>
</dbReference>
<sequence>MFNKYLLLFISLVVTIYVPTTNAYGFCTCYCCDGPSCDPIFEGNIKIPSCDGSSCFETCKKTFPLSCASQTTGVVKPDCKDVEVVNETTTPLTTPSTPWPLTTKGNITITTTTPTTTSTETTTTTSNTTSETTSTTTTTDTASTNSTHPTSPPTTNTTMTTSVLTQTTTTAQSPTTTSKHDSGAFILRESPSFIALIVTSILLIIKVML</sequence>
<evidence type="ECO:0000313" key="3">
    <source>
        <dbReference type="EMBL" id="CAF0891731.1"/>
    </source>
</evidence>
<evidence type="ECO:0000313" key="4">
    <source>
        <dbReference type="EMBL" id="CAF3809388.1"/>
    </source>
</evidence>
<evidence type="ECO:0000313" key="5">
    <source>
        <dbReference type="Proteomes" id="UP000663864"/>
    </source>
</evidence>
<comment type="caution">
    <text evidence="3">The sequence shown here is derived from an EMBL/GenBank/DDBJ whole genome shotgun (WGS) entry which is preliminary data.</text>
</comment>
<accession>A0A813YYB8</accession>
<feature type="region of interest" description="Disordered" evidence="1">
    <location>
        <begin position="89"/>
        <end position="159"/>
    </location>
</feature>
<feature type="chain" id="PRO_5036223610" evidence="2">
    <location>
        <begin position="24"/>
        <end position="209"/>
    </location>
</feature>